<dbReference type="Pfam" id="PF08706">
    <property type="entry name" value="D5_N"/>
    <property type="match status" value="1"/>
</dbReference>
<sequence length="497" mass="55796">MSEIQTPATATPTALSILNLQQQIKEQASHAAAASALLVHDEVLNALLEQIKPVDFRELAGLSDEEEKLKQSDYVICVVEEVLRLADVNRWGLAKNENSPFVYIYNGAYWKTISEKKLSAFLGMAAERMGVDKRKARFVGFKELLLKQFLDAAYLPAPQPSPDTVRINLSNGTFVISPKGNELRAPKAEDFLLYQLPFPYNPAAKAPKFQAFLDKVQPDADCQQLLAEYIGYVFVSNRRLKLERALLLYGGGANGKSVFYEVITALLGPENISHYSLESLTTPPAYSRANLANKLVNYVSEISGNLEANCFKQMTSGETIEARLPYGQPFELRDYARLIFNCNTLPGNAEQTEGYFRRFLIVPFNVTIPRAEQDTQLAAKIIATELSGVFNWVLAGLERLLQRQNFAEPAAVAAERDNYRKSSDSVRMFLDELQYVPDTDYKVSLKDMHREYQLFCKEDLYKPVGSPNFKKRLEAAGFLTTRAAGGNMVYARKKLAF</sequence>
<evidence type="ECO:0000313" key="6">
    <source>
        <dbReference type="Proteomes" id="UP000054223"/>
    </source>
</evidence>
<dbReference type="AlphaFoldDB" id="A0A9X0HNN8"/>
<proteinExistence type="predicted"/>
<protein>
    <submittedName>
        <fullName evidence="5">DNA primase</fullName>
    </submittedName>
</protein>
<evidence type="ECO:0000256" key="1">
    <source>
        <dbReference type="ARBA" id="ARBA00022741"/>
    </source>
</evidence>
<dbReference type="Pfam" id="PF19263">
    <property type="entry name" value="DUF5906"/>
    <property type="match status" value="1"/>
</dbReference>
<dbReference type="Proteomes" id="UP000054223">
    <property type="component" value="Unassembled WGS sequence"/>
</dbReference>
<dbReference type="InterPro" id="IPR014015">
    <property type="entry name" value="Helicase_SF3_DNA-vir"/>
</dbReference>
<keyword evidence="1" id="KW-0547">Nucleotide-binding</keyword>
<dbReference type="PROSITE" id="PS51206">
    <property type="entry name" value="SF3_HELICASE_1"/>
    <property type="match status" value="1"/>
</dbReference>
<dbReference type="GO" id="GO:0005524">
    <property type="term" value="F:ATP binding"/>
    <property type="evidence" value="ECO:0007669"/>
    <property type="project" value="UniProtKB-KW"/>
</dbReference>
<dbReference type="RefSeq" id="WP_059067300.1">
    <property type="nucleotide sequence ID" value="NZ_LNAL01000003.1"/>
</dbReference>
<dbReference type="GO" id="GO:0016787">
    <property type="term" value="F:hydrolase activity"/>
    <property type="evidence" value="ECO:0007669"/>
    <property type="project" value="UniProtKB-KW"/>
</dbReference>
<reference evidence="5 6" key="1">
    <citation type="submission" date="2015-11" db="EMBL/GenBank/DDBJ databases">
        <title>Solirubrum puertoriconensis gen. nov. an environmental bacteria isolated in Puerto Rico.</title>
        <authorList>
            <person name="Cuebas-Irizarry M.F."/>
            <person name="Montalvo-Rodriguez R."/>
        </authorList>
    </citation>
    <scope>NUCLEOTIDE SEQUENCE [LARGE SCALE GENOMIC DNA]</scope>
    <source>
        <strain evidence="5 6">MC1A</strain>
    </source>
</reference>
<dbReference type="Gene3D" id="3.40.50.300">
    <property type="entry name" value="P-loop containing nucleotide triphosphate hydrolases"/>
    <property type="match status" value="1"/>
</dbReference>
<evidence type="ECO:0000259" key="4">
    <source>
        <dbReference type="PROSITE" id="PS51206"/>
    </source>
</evidence>
<keyword evidence="3" id="KW-0067">ATP-binding</keyword>
<dbReference type="InterPro" id="IPR051620">
    <property type="entry name" value="ORF904-like_C"/>
</dbReference>
<dbReference type="InterPro" id="IPR006500">
    <property type="entry name" value="Helicase_put_C_phage/plasmid"/>
</dbReference>
<evidence type="ECO:0000256" key="3">
    <source>
        <dbReference type="ARBA" id="ARBA00022840"/>
    </source>
</evidence>
<dbReference type="PANTHER" id="PTHR35372">
    <property type="entry name" value="ATP BINDING PROTEIN-RELATED"/>
    <property type="match status" value="1"/>
</dbReference>
<comment type="caution">
    <text evidence="5">The sequence shown here is derived from an EMBL/GenBank/DDBJ whole genome shotgun (WGS) entry which is preliminary data.</text>
</comment>
<accession>A0A9X0HNN8</accession>
<dbReference type="InterPro" id="IPR045455">
    <property type="entry name" value="NrS-1_pol-like_helicase"/>
</dbReference>
<evidence type="ECO:0000313" key="5">
    <source>
        <dbReference type="EMBL" id="KUG09390.1"/>
    </source>
</evidence>
<keyword evidence="2" id="KW-0378">Hydrolase</keyword>
<dbReference type="EMBL" id="LNAL01000003">
    <property type="protein sequence ID" value="KUG09390.1"/>
    <property type="molecule type" value="Genomic_DNA"/>
</dbReference>
<feature type="domain" description="SF3 helicase" evidence="4">
    <location>
        <begin position="221"/>
        <end position="377"/>
    </location>
</feature>
<dbReference type="InterPro" id="IPR027417">
    <property type="entry name" value="P-loop_NTPase"/>
</dbReference>
<name>A0A9X0HNN8_SOLP1</name>
<evidence type="ECO:0000256" key="2">
    <source>
        <dbReference type="ARBA" id="ARBA00022801"/>
    </source>
</evidence>
<dbReference type="OrthoDB" id="9763644at2"/>
<gene>
    <name evidence="5" type="ORF">ASU33_16815</name>
</gene>
<dbReference type="NCBIfam" id="TIGR01613">
    <property type="entry name" value="primase_Cterm"/>
    <property type="match status" value="1"/>
</dbReference>
<dbReference type="InterPro" id="IPR014818">
    <property type="entry name" value="Phage/plasmid_primase_P4_C"/>
</dbReference>
<dbReference type="PANTHER" id="PTHR35372:SF2">
    <property type="entry name" value="SF3 HELICASE DOMAIN-CONTAINING PROTEIN"/>
    <property type="match status" value="1"/>
</dbReference>
<dbReference type="SUPFAM" id="SSF52540">
    <property type="entry name" value="P-loop containing nucleoside triphosphate hydrolases"/>
    <property type="match status" value="1"/>
</dbReference>
<keyword evidence="6" id="KW-1185">Reference proteome</keyword>
<organism evidence="5 6">
    <name type="scientific">Solirubrum puertoriconensis</name>
    <dbReference type="NCBI Taxonomy" id="1751427"/>
    <lineage>
        <taxon>Bacteria</taxon>
        <taxon>Pseudomonadati</taxon>
        <taxon>Bacteroidota</taxon>
        <taxon>Cytophagia</taxon>
        <taxon>Cytophagales</taxon>
    </lineage>
</organism>